<dbReference type="EMBL" id="JANPWB010000016">
    <property type="protein sequence ID" value="KAJ1080140.1"/>
    <property type="molecule type" value="Genomic_DNA"/>
</dbReference>
<dbReference type="AlphaFoldDB" id="A0AAV7KPS4"/>
<protein>
    <submittedName>
        <fullName evidence="1">Uncharacterized protein</fullName>
    </submittedName>
</protein>
<proteinExistence type="predicted"/>
<gene>
    <name evidence="1" type="ORF">NDU88_000360</name>
</gene>
<name>A0AAV7KPS4_PLEWA</name>
<comment type="caution">
    <text evidence="1">The sequence shown here is derived from an EMBL/GenBank/DDBJ whole genome shotgun (WGS) entry which is preliminary data.</text>
</comment>
<reference evidence="1" key="1">
    <citation type="journal article" date="2022" name="bioRxiv">
        <title>Sequencing and chromosome-scale assembly of the giantPleurodeles waltlgenome.</title>
        <authorList>
            <person name="Brown T."/>
            <person name="Elewa A."/>
            <person name="Iarovenko S."/>
            <person name="Subramanian E."/>
            <person name="Araus A.J."/>
            <person name="Petzold A."/>
            <person name="Susuki M."/>
            <person name="Suzuki K.-i.T."/>
            <person name="Hayashi T."/>
            <person name="Toyoda A."/>
            <person name="Oliveira C."/>
            <person name="Osipova E."/>
            <person name="Leigh N.D."/>
            <person name="Simon A."/>
            <person name="Yun M.H."/>
        </authorList>
    </citation>
    <scope>NUCLEOTIDE SEQUENCE</scope>
    <source>
        <strain evidence="1">20211129_DDA</strain>
        <tissue evidence="1">Liver</tissue>
    </source>
</reference>
<evidence type="ECO:0000313" key="1">
    <source>
        <dbReference type="EMBL" id="KAJ1080140.1"/>
    </source>
</evidence>
<accession>A0AAV7KPS4</accession>
<feature type="non-terminal residue" evidence="1">
    <location>
        <position position="56"/>
    </location>
</feature>
<evidence type="ECO:0000313" key="2">
    <source>
        <dbReference type="Proteomes" id="UP001066276"/>
    </source>
</evidence>
<sequence>MGTTLGTRPICKQCQEVCLWLTEAILKLRPPLHSFLLSDTILHGAASRAADVDEMV</sequence>
<keyword evidence="2" id="KW-1185">Reference proteome</keyword>
<dbReference type="Proteomes" id="UP001066276">
    <property type="component" value="Chromosome 12"/>
</dbReference>
<organism evidence="1 2">
    <name type="scientific">Pleurodeles waltl</name>
    <name type="common">Iberian ribbed newt</name>
    <dbReference type="NCBI Taxonomy" id="8319"/>
    <lineage>
        <taxon>Eukaryota</taxon>
        <taxon>Metazoa</taxon>
        <taxon>Chordata</taxon>
        <taxon>Craniata</taxon>
        <taxon>Vertebrata</taxon>
        <taxon>Euteleostomi</taxon>
        <taxon>Amphibia</taxon>
        <taxon>Batrachia</taxon>
        <taxon>Caudata</taxon>
        <taxon>Salamandroidea</taxon>
        <taxon>Salamandridae</taxon>
        <taxon>Pleurodelinae</taxon>
        <taxon>Pleurodeles</taxon>
    </lineage>
</organism>